<dbReference type="InterPro" id="IPR035451">
    <property type="entry name" value="Ada-like_dom_sf"/>
</dbReference>
<dbReference type="NCBIfam" id="NF011964">
    <property type="entry name" value="PRK15435.1"/>
    <property type="match status" value="1"/>
</dbReference>
<dbReference type="KEGG" id="amah:DLM_0392"/>
<dbReference type="InterPro" id="IPR001497">
    <property type="entry name" value="MethylDNA_cys_MeTrfase_AS"/>
</dbReference>
<dbReference type="GO" id="GO:0003908">
    <property type="term" value="F:methylated-DNA-[protein]-cysteine S-methyltransferase activity"/>
    <property type="evidence" value="ECO:0007669"/>
    <property type="project" value="UniProtKB-EC"/>
</dbReference>
<dbReference type="PIRSF" id="PIRSF000409">
    <property type="entry name" value="Ada"/>
    <property type="match status" value="1"/>
</dbReference>
<dbReference type="EMBL" id="AP018823">
    <property type="protein sequence ID" value="BBF84064.1"/>
    <property type="molecule type" value="Genomic_DNA"/>
</dbReference>
<evidence type="ECO:0000256" key="10">
    <source>
        <dbReference type="PIRSR" id="PIRSR000409-1"/>
    </source>
</evidence>
<keyword evidence="6" id="KW-0010">Activator</keyword>
<keyword evidence="5" id="KW-0805">Transcription regulation</keyword>
<feature type="binding site" evidence="11">
    <location>
        <position position="46"/>
    </location>
    <ligand>
        <name>Zn(2+)</name>
        <dbReference type="ChEBI" id="CHEBI:29105"/>
    </ligand>
</feature>
<comment type="cofactor">
    <cofactor evidence="11">
        <name>Zn(2+)</name>
        <dbReference type="ChEBI" id="CHEBI:29105"/>
    </cofactor>
    <text evidence="11">Binds 1 zinc ion per subunit.</text>
</comment>
<keyword evidence="14" id="KW-1185">Reference proteome</keyword>
<dbReference type="Pfam" id="PF01035">
    <property type="entry name" value="DNA_binding_1"/>
    <property type="match status" value="1"/>
</dbReference>
<keyword evidence="11" id="KW-0479">Metal-binding</keyword>
<evidence type="ECO:0000256" key="6">
    <source>
        <dbReference type="ARBA" id="ARBA00023159"/>
    </source>
</evidence>
<feature type="binding site" evidence="11">
    <location>
        <position position="76"/>
    </location>
    <ligand>
        <name>Zn(2+)</name>
        <dbReference type="ChEBI" id="CHEBI:29105"/>
    </ligand>
</feature>
<feature type="active site" description="Nucleophile; methyl group acceptor from either O6-methylguanine or O4-methylthymine" evidence="10">
    <location>
        <position position="326"/>
    </location>
</feature>
<evidence type="ECO:0000256" key="1">
    <source>
        <dbReference type="ARBA" id="ARBA00001286"/>
    </source>
</evidence>
<dbReference type="InterPro" id="IPR004026">
    <property type="entry name" value="Ada_DNA_repair_Zn-bd"/>
</dbReference>
<dbReference type="GO" id="GO:0006281">
    <property type="term" value="P:DNA repair"/>
    <property type="evidence" value="ECO:0007669"/>
    <property type="project" value="UniProtKB-KW"/>
</dbReference>
<feature type="active site" description="Nucleophile; methyl group acceptor from methylphosphotriester" evidence="10">
    <location>
        <position position="42"/>
    </location>
</feature>
<keyword evidence="11" id="KW-0862">Zinc</keyword>
<evidence type="ECO:0000256" key="11">
    <source>
        <dbReference type="PIRSR" id="PIRSR000409-3"/>
    </source>
</evidence>
<dbReference type="InterPro" id="IPR036631">
    <property type="entry name" value="MGMT_N_sf"/>
</dbReference>
<dbReference type="NCBIfam" id="TIGR00589">
    <property type="entry name" value="ogt"/>
    <property type="match status" value="1"/>
</dbReference>
<keyword evidence="2 13" id="KW-0489">Methyltransferase</keyword>
<evidence type="ECO:0000256" key="4">
    <source>
        <dbReference type="ARBA" id="ARBA00022763"/>
    </source>
</evidence>
<dbReference type="SUPFAM" id="SSF53155">
    <property type="entry name" value="Methylated DNA-protein cysteine methyltransferase domain"/>
    <property type="match status" value="1"/>
</dbReference>
<dbReference type="PROSITE" id="PS00374">
    <property type="entry name" value="MGMT"/>
    <property type="match status" value="1"/>
</dbReference>
<dbReference type="Proteomes" id="UP000198290">
    <property type="component" value="Chromosome"/>
</dbReference>
<feature type="binding site" evidence="11">
    <location>
        <position position="42"/>
    </location>
    <ligand>
        <name>Zn(2+)</name>
        <dbReference type="ChEBI" id="CHEBI:29105"/>
    </ligand>
</feature>
<dbReference type="GO" id="GO:0043565">
    <property type="term" value="F:sequence-specific DNA binding"/>
    <property type="evidence" value="ECO:0007669"/>
    <property type="project" value="InterPro"/>
</dbReference>
<dbReference type="AlphaFoldDB" id="A0A3G9G9B5"/>
<dbReference type="EC" id="2.1.1.63" evidence="13"/>
<dbReference type="CDD" id="cd06445">
    <property type="entry name" value="ATase"/>
    <property type="match status" value="1"/>
</dbReference>
<keyword evidence="3 13" id="KW-0808">Transferase</keyword>
<keyword evidence="4" id="KW-0227">DNA damage</keyword>
<dbReference type="InterPro" id="IPR036217">
    <property type="entry name" value="MethylDNA_cys_MeTrfase_DNAb"/>
</dbReference>
<dbReference type="OrthoDB" id="9811249at2"/>
<dbReference type="PANTHER" id="PTHR10815">
    <property type="entry name" value="METHYLATED-DNA--PROTEIN-CYSTEINE METHYLTRANSFERASE"/>
    <property type="match status" value="1"/>
</dbReference>
<proteinExistence type="predicted"/>
<dbReference type="Gene3D" id="1.10.10.60">
    <property type="entry name" value="Homeodomain-like"/>
    <property type="match status" value="1"/>
</dbReference>
<dbReference type="GO" id="GO:0032259">
    <property type="term" value="P:methylation"/>
    <property type="evidence" value="ECO:0007669"/>
    <property type="project" value="UniProtKB-KW"/>
</dbReference>
<evidence type="ECO:0000259" key="12">
    <source>
        <dbReference type="PROSITE" id="PS01124"/>
    </source>
</evidence>
<reference evidence="13 14" key="2">
    <citation type="journal article" date="2017" name="Genome Announc.">
        <title>Draft genome sequence of Aquitalea magnusonii strain H3, a plant growth-promoting bacterium of duckweed Lemna minor.</title>
        <authorList>
            <person name="Ishizawa H."/>
            <person name="Kuroda M."/>
            <person name="Ike M."/>
        </authorList>
    </citation>
    <scope>NUCLEOTIDE SEQUENCE [LARGE SCALE GENOMIC DNA]</scope>
    <source>
        <strain evidence="13 14">H3</strain>
    </source>
</reference>
<keyword evidence="7" id="KW-0804">Transcription</keyword>
<protein>
    <submittedName>
        <fullName evidence="13">Methylated-DNA--protein-cysteine methyltransferase</fullName>
        <ecNumber evidence="13">2.1.1.63</ecNumber>
    </submittedName>
</protein>
<comment type="catalytic activity">
    <reaction evidence="1">
        <text>a 4-O-methyl-thymidine in DNA + L-cysteinyl-[protein] = a thymidine in DNA + S-methyl-L-cysteinyl-[protein]</text>
        <dbReference type="Rhea" id="RHEA:53428"/>
        <dbReference type="Rhea" id="RHEA-COMP:10131"/>
        <dbReference type="Rhea" id="RHEA-COMP:10132"/>
        <dbReference type="Rhea" id="RHEA-COMP:13555"/>
        <dbReference type="Rhea" id="RHEA-COMP:13556"/>
        <dbReference type="ChEBI" id="CHEBI:29950"/>
        <dbReference type="ChEBI" id="CHEBI:82612"/>
        <dbReference type="ChEBI" id="CHEBI:137386"/>
        <dbReference type="ChEBI" id="CHEBI:137387"/>
        <dbReference type="EC" id="2.1.1.63"/>
    </reaction>
</comment>
<dbReference type="InterPro" id="IPR009057">
    <property type="entry name" value="Homeodomain-like_sf"/>
</dbReference>
<evidence type="ECO:0000313" key="13">
    <source>
        <dbReference type="EMBL" id="BBF84064.1"/>
    </source>
</evidence>
<evidence type="ECO:0000256" key="9">
    <source>
        <dbReference type="ARBA" id="ARBA00049348"/>
    </source>
</evidence>
<name>A0A3G9G9B5_9NEIS</name>
<dbReference type="PANTHER" id="PTHR10815:SF14">
    <property type="entry name" value="BIFUNCTIONAL TRANSCRIPTIONAL ACTIVATOR_DNA REPAIR ENZYME ADA"/>
    <property type="match status" value="1"/>
</dbReference>
<gene>
    <name evidence="13" type="ORF">DLM_0392</name>
</gene>
<dbReference type="Pfam" id="PF02805">
    <property type="entry name" value="Ada_Zn_binding"/>
    <property type="match status" value="1"/>
</dbReference>
<dbReference type="Gene3D" id="1.10.10.10">
    <property type="entry name" value="Winged helix-like DNA-binding domain superfamily/Winged helix DNA-binding domain"/>
    <property type="match status" value="1"/>
</dbReference>
<dbReference type="PROSITE" id="PS01124">
    <property type="entry name" value="HTH_ARAC_FAMILY_2"/>
    <property type="match status" value="1"/>
</dbReference>
<dbReference type="Gene3D" id="3.30.160.70">
    <property type="entry name" value="Methylated DNA-protein cysteine methyltransferase domain"/>
    <property type="match status" value="1"/>
</dbReference>
<evidence type="ECO:0000256" key="5">
    <source>
        <dbReference type="ARBA" id="ARBA00023015"/>
    </source>
</evidence>
<evidence type="ECO:0000256" key="2">
    <source>
        <dbReference type="ARBA" id="ARBA00022603"/>
    </source>
</evidence>
<comment type="catalytic activity">
    <reaction evidence="9">
        <text>a 6-O-methyl-2'-deoxyguanosine in DNA + L-cysteinyl-[protein] = S-methyl-L-cysteinyl-[protein] + a 2'-deoxyguanosine in DNA</text>
        <dbReference type="Rhea" id="RHEA:24000"/>
        <dbReference type="Rhea" id="RHEA-COMP:10131"/>
        <dbReference type="Rhea" id="RHEA-COMP:10132"/>
        <dbReference type="Rhea" id="RHEA-COMP:11367"/>
        <dbReference type="Rhea" id="RHEA-COMP:11368"/>
        <dbReference type="ChEBI" id="CHEBI:29950"/>
        <dbReference type="ChEBI" id="CHEBI:82612"/>
        <dbReference type="ChEBI" id="CHEBI:85445"/>
        <dbReference type="ChEBI" id="CHEBI:85448"/>
        <dbReference type="EC" id="2.1.1.63"/>
    </reaction>
</comment>
<sequence>MTPAHPNRPCTEQDPRWQQVLQRSPAADGRFVYAVRTTGIYCRASCPSRLPKPENVLFFADGQAARAAGFRPCLRCTPDQPSLGQRQAALIAQACQHIASTDVPPSLQALAAEAGISRYHFHRLFKNITGLTPHAYAMAIRHQKLQQQLTTAPSITDAIYDAGYQSSSRFYAESRHRLGMTPGHYRAGGSQTTIHFAIAQCSLGAILLAQSQLGICAIFLGDDPGALLQQLQDQFPHADLQGDEQVFEQKMAAVIAMIDNPRQGLDLPLDIRGTAFQQRVWQALRDIPPGQTMSYAELAAKIGQPSAARAVARACAANTLAVAVPCHRVIRQNGELSGYRWGLARKQALLEREEDNE</sequence>
<dbReference type="Pfam" id="PF12833">
    <property type="entry name" value="HTH_18"/>
    <property type="match status" value="1"/>
</dbReference>
<feature type="domain" description="HTH araC/xylS-type" evidence="12">
    <location>
        <begin position="88"/>
        <end position="188"/>
    </location>
</feature>
<dbReference type="GO" id="GO:0003700">
    <property type="term" value="F:DNA-binding transcription factor activity"/>
    <property type="evidence" value="ECO:0007669"/>
    <property type="project" value="InterPro"/>
</dbReference>
<dbReference type="InterPro" id="IPR016221">
    <property type="entry name" value="Bifunct_regulatory_prot_Ada"/>
</dbReference>
<dbReference type="InterPro" id="IPR036388">
    <property type="entry name" value="WH-like_DNA-bd_sf"/>
</dbReference>
<dbReference type="RefSeq" id="WP_089085035.1">
    <property type="nucleotide sequence ID" value="NZ_AP018823.1"/>
</dbReference>
<evidence type="ECO:0000256" key="8">
    <source>
        <dbReference type="ARBA" id="ARBA00023204"/>
    </source>
</evidence>
<dbReference type="InterPro" id="IPR018060">
    <property type="entry name" value="HTH_AraC"/>
</dbReference>
<evidence type="ECO:0000313" key="14">
    <source>
        <dbReference type="Proteomes" id="UP000198290"/>
    </source>
</evidence>
<organism evidence="13 14">
    <name type="scientific">Aquitalea magnusonii</name>
    <dbReference type="NCBI Taxonomy" id="332411"/>
    <lineage>
        <taxon>Bacteria</taxon>
        <taxon>Pseudomonadati</taxon>
        <taxon>Pseudomonadota</taxon>
        <taxon>Betaproteobacteria</taxon>
        <taxon>Neisseriales</taxon>
        <taxon>Chromobacteriaceae</taxon>
        <taxon>Aquitalea</taxon>
    </lineage>
</organism>
<dbReference type="SUPFAM" id="SSF46767">
    <property type="entry name" value="Methylated DNA-protein cysteine methyltransferase, C-terminal domain"/>
    <property type="match status" value="1"/>
</dbReference>
<reference evidence="14" key="1">
    <citation type="journal article" date="2017" name="Biotechnol. Biofuels">
        <title>Evaluation of environmental bacterial communities as a factor affecting the growth of duckweed Lemna minor.</title>
        <authorList>
            <person name="Ishizawa H."/>
            <person name="Kuroda M."/>
            <person name="Morikawa M."/>
            <person name="Ike M."/>
        </authorList>
    </citation>
    <scope>NUCLEOTIDE SEQUENCE [LARGE SCALE GENOMIC DNA]</scope>
    <source>
        <strain evidence="14">H3</strain>
    </source>
</reference>
<dbReference type="FunFam" id="1.10.10.10:FF:000410">
    <property type="entry name" value="ADA regulatory protein, putative"/>
    <property type="match status" value="1"/>
</dbReference>
<dbReference type="SUPFAM" id="SSF46689">
    <property type="entry name" value="Homeodomain-like"/>
    <property type="match status" value="1"/>
</dbReference>
<evidence type="ECO:0000256" key="7">
    <source>
        <dbReference type="ARBA" id="ARBA00023163"/>
    </source>
</evidence>
<dbReference type="SMART" id="SM00342">
    <property type="entry name" value="HTH_ARAC"/>
    <property type="match status" value="1"/>
</dbReference>
<dbReference type="GO" id="GO:0008270">
    <property type="term" value="F:zinc ion binding"/>
    <property type="evidence" value="ECO:0007669"/>
    <property type="project" value="InterPro"/>
</dbReference>
<reference evidence="14" key="3">
    <citation type="journal article" date="2017" name="Plant Physiol. Biochem.">
        <title>Differential oxidative and antioxidative response of duckweed Lemna minor toward plant growth promoting/inhibiting bacteria.</title>
        <authorList>
            <person name="Ishizawa H."/>
            <person name="Kuroda M."/>
            <person name="Morikawa M."/>
            <person name="Ike M."/>
        </authorList>
    </citation>
    <scope>NUCLEOTIDE SEQUENCE [LARGE SCALE GENOMIC DNA]</scope>
    <source>
        <strain evidence="14">H3</strain>
    </source>
</reference>
<accession>A0A3G9G9B5</accession>
<feature type="binding site" evidence="11">
    <location>
        <position position="73"/>
    </location>
    <ligand>
        <name>Zn(2+)</name>
        <dbReference type="ChEBI" id="CHEBI:29105"/>
    </ligand>
</feature>
<evidence type="ECO:0000256" key="3">
    <source>
        <dbReference type="ARBA" id="ARBA00022679"/>
    </source>
</evidence>
<dbReference type="SUPFAM" id="SSF57884">
    <property type="entry name" value="Ada DNA repair protein, N-terminal domain (N-Ada 10)"/>
    <property type="match status" value="1"/>
</dbReference>
<dbReference type="Gene3D" id="3.40.10.10">
    <property type="entry name" value="DNA Methylphosphotriester Repair Domain"/>
    <property type="match status" value="1"/>
</dbReference>
<keyword evidence="8" id="KW-0234">DNA repair</keyword>
<dbReference type="InterPro" id="IPR014048">
    <property type="entry name" value="MethylDNA_cys_MeTrfase_DNA-bd"/>
</dbReference>